<dbReference type="Proteomes" id="UP000283269">
    <property type="component" value="Unassembled WGS sequence"/>
</dbReference>
<reference evidence="2 3" key="1">
    <citation type="journal article" date="2018" name="Evol. Lett.">
        <title>Horizontal gene cluster transfer increased hallucinogenic mushroom diversity.</title>
        <authorList>
            <person name="Reynolds H.T."/>
            <person name="Vijayakumar V."/>
            <person name="Gluck-Thaler E."/>
            <person name="Korotkin H.B."/>
            <person name="Matheny P.B."/>
            <person name="Slot J.C."/>
        </authorList>
    </citation>
    <scope>NUCLEOTIDE SEQUENCE [LARGE SCALE GENOMIC DNA]</scope>
    <source>
        <strain evidence="2 3">2631</strain>
    </source>
</reference>
<keyword evidence="3" id="KW-1185">Reference proteome</keyword>
<gene>
    <name evidence="2" type="ORF">CVT25_015191</name>
</gene>
<evidence type="ECO:0000313" key="3">
    <source>
        <dbReference type="Proteomes" id="UP000283269"/>
    </source>
</evidence>
<protein>
    <submittedName>
        <fullName evidence="2">Uncharacterized protein</fullName>
    </submittedName>
</protein>
<proteinExistence type="predicted"/>
<dbReference type="AlphaFoldDB" id="A0A409WRM9"/>
<comment type="caution">
    <text evidence="2">The sequence shown here is derived from an EMBL/GenBank/DDBJ whole genome shotgun (WGS) entry which is preliminary data.</text>
</comment>
<dbReference type="InParanoid" id="A0A409WRM9"/>
<dbReference type="EMBL" id="NHYD01003278">
    <property type="protein sequence ID" value="PPQ81164.1"/>
    <property type="molecule type" value="Genomic_DNA"/>
</dbReference>
<organism evidence="2 3">
    <name type="scientific">Psilocybe cyanescens</name>
    <dbReference type="NCBI Taxonomy" id="93625"/>
    <lineage>
        <taxon>Eukaryota</taxon>
        <taxon>Fungi</taxon>
        <taxon>Dikarya</taxon>
        <taxon>Basidiomycota</taxon>
        <taxon>Agaricomycotina</taxon>
        <taxon>Agaricomycetes</taxon>
        <taxon>Agaricomycetidae</taxon>
        <taxon>Agaricales</taxon>
        <taxon>Agaricineae</taxon>
        <taxon>Strophariaceae</taxon>
        <taxon>Psilocybe</taxon>
    </lineage>
</organism>
<name>A0A409WRM9_PSICY</name>
<evidence type="ECO:0000313" key="2">
    <source>
        <dbReference type="EMBL" id="PPQ81164.1"/>
    </source>
</evidence>
<accession>A0A409WRM9</accession>
<sequence>MAKKGRGRGMCASPDAEDGDLNGRWGRSTLSQPASIYLSRCLASASCGEELDLEFQSATQETWKGWKTLIALLCAYAVGRRNINIEAHEDGHGRRTQIRGQEAPMIEIRREGKRERGRGIRKDTGSEMKMKWGFWANIDIVINRSHSHAYG</sequence>
<feature type="region of interest" description="Disordered" evidence="1">
    <location>
        <begin position="1"/>
        <end position="24"/>
    </location>
</feature>
<evidence type="ECO:0000256" key="1">
    <source>
        <dbReference type="SAM" id="MobiDB-lite"/>
    </source>
</evidence>